<evidence type="ECO:0000256" key="9">
    <source>
        <dbReference type="ARBA" id="ARBA00023004"/>
    </source>
</evidence>
<keyword evidence="7 12" id="KW-1133">Transmembrane helix</keyword>
<dbReference type="PANTHER" id="PTHR38674:SF1">
    <property type="entry name" value="ALKANE 1-MONOOXYGENASE 1"/>
    <property type="match status" value="1"/>
</dbReference>
<keyword evidence="11 12" id="KW-0472">Membrane</keyword>
<evidence type="ECO:0000256" key="12">
    <source>
        <dbReference type="SAM" id="Phobius"/>
    </source>
</evidence>
<keyword evidence="9" id="KW-0408">Iron</keyword>
<keyword evidence="4" id="KW-0997">Cell inner membrane</keyword>
<evidence type="ECO:0000313" key="14">
    <source>
        <dbReference type="EMBL" id="PHN08059.1"/>
    </source>
</evidence>
<dbReference type="RefSeq" id="WP_099148578.1">
    <property type="nucleotide sequence ID" value="NZ_PDUD01000003.1"/>
</dbReference>
<reference evidence="14 15" key="1">
    <citation type="submission" date="2017-10" db="EMBL/GenBank/DDBJ databases">
        <title>The draft genome sequence of Lewinella nigricans NBRC 102662.</title>
        <authorList>
            <person name="Wang K."/>
        </authorList>
    </citation>
    <scope>NUCLEOTIDE SEQUENCE [LARGE SCALE GENOMIC DNA]</scope>
    <source>
        <strain evidence="14 15">NBRC 102662</strain>
    </source>
</reference>
<proteinExistence type="inferred from homology"/>
<keyword evidence="10 14" id="KW-0503">Monooxygenase</keyword>
<dbReference type="PANTHER" id="PTHR38674">
    <property type="entry name" value="ALKANE 1-MONOOXYGENASE 1"/>
    <property type="match status" value="1"/>
</dbReference>
<keyword evidence="6" id="KW-0479">Metal-binding</keyword>
<dbReference type="OrthoDB" id="4759734at2"/>
<feature type="transmembrane region" description="Helical" evidence="12">
    <location>
        <begin position="7"/>
        <end position="24"/>
    </location>
</feature>
<evidence type="ECO:0000256" key="2">
    <source>
        <dbReference type="ARBA" id="ARBA00010823"/>
    </source>
</evidence>
<evidence type="ECO:0000313" key="15">
    <source>
        <dbReference type="Proteomes" id="UP000223913"/>
    </source>
</evidence>
<evidence type="ECO:0000256" key="3">
    <source>
        <dbReference type="ARBA" id="ARBA00022475"/>
    </source>
</evidence>
<keyword evidence="3" id="KW-1003">Cell membrane</keyword>
<organism evidence="14 15">
    <name type="scientific">Flavilitoribacter nigricans (strain ATCC 23147 / DSM 23189 / NBRC 102662 / NCIMB 1420 / SS-2)</name>
    <name type="common">Lewinella nigricans</name>
    <dbReference type="NCBI Taxonomy" id="1122177"/>
    <lineage>
        <taxon>Bacteria</taxon>
        <taxon>Pseudomonadati</taxon>
        <taxon>Bacteroidota</taxon>
        <taxon>Saprospiria</taxon>
        <taxon>Saprospirales</taxon>
        <taxon>Lewinellaceae</taxon>
        <taxon>Flavilitoribacter</taxon>
    </lineage>
</organism>
<accession>A0A2D0NIN8</accession>
<dbReference type="InterPro" id="IPR033885">
    <property type="entry name" value="AlkB/XylM"/>
</dbReference>
<evidence type="ECO:0000256" key="10">
    <source>
        <dbReference type="ARBA" id="ARBA00023033"/>
    </source>
</evidence>
<evidence type="ECO:0000256" key="7">
    <source>
        <dbReference type="ARBA" id="ARBA00022989"/>
    </source>
</evidence>
<feature type="transmembrane region" description="Helical" evidence="12">
    <location>
        <begin position="131"/>
        <end position="147"/>
    </location>
</feature>
<evidence type="ECO:0000259" key="13">
    <source>
        <dbReference type="Pfam" id="PF00487"/>
    </source>
</evidence>
<evidence type="ECO:0000256" key="4">
    <source>
        <dbReference type="ARBA" id="ARBA00022519"/>
    </source>
</evidence>
<keyword evidence="15" id="KW-1185">Reference proteome</keyword>
<dbReference type="GO" id="GO:0006629">
    <property type="term" value="P:lipid metabolic process"/>
    <property type="evidence" value="ECO:0007669"/>
    <property type="project" value="InterPro"/>
</dbReference>
<feature type="domain" description="Fatty acid desaturase" evidence="13">
    <location>
        <begin position="107"/>
        <end position="318"/>
    </location>
</feature>
<dbReference type="Proteomes" id="UP000223913">
    <property type="component" value="Unassembled WGS sequence"/>
</dbReference>
<feature type="transmembrane region" description="Helical" evidence="12">
    <location>
        <begin position="99"/>
        <end position="119"/>
    </location>
</feature>
<evidence type="ECO:0000256" key="5">
    <source>
        <dbReference type="ARBA" id="ARBA00022692"/>
    </source>
</evidence>
<dbReference type="GO" id="GO:0046872">
    <property type="term" value="F:metal ion binding"/>
    <property type="evidence" value="ECO:0007669"/>
    <property type="project" value="UniProtKB-KW"/>
</dbReference>
<protein>
    <submittedName>
        <fullName evidence="14">Alkane 1-monooxygenase</fullName>
    </submittedName>
</protein>
<feature type="transmembrane region" description="Helical" evidence="12">
    <location>
        <begin position="30"/>
        <end position="48"/>
    </location>
</feature>
<dbReference type="Pfam" id="PF00487">
    <property type="entry name" value="FA_desaturase"/>
    <property type="match status" value="1"/>
</dbReference>
<dbReference type="AlphaFoldDB" id="A0A2D0NIN8"/>
<dbReference type="GO" id="GO:0005886">
    <property type="term" value="C:plasma membrane"/>
    <property type="evidence" value="ECO:0007669"/>
    <property type="project" value="UniProtKB-SubCell"/>
</dbReference>
<dbReference type="CDD" id="cd03512">
    <property type="entry name" value="Alkane-hydroxylase"/>
    <property type="match status" value="1"/>
</dbReference>
<evidence type="ECO:0000256" key="8">
    <source>
        <dbReference type="ARBA" id="ARBA00023002"/>
    </source>
</evidence>
<feature type="transmembrane region" description="Helical" evidence="12">
    <location>
        <begin position="224"/>
        <end position="246"/>
    </location>
</feature>
<evidence type="ECO:0000256" key="11">
    <source>
        <dbReference type="ARBA" id="ARBA00023136"/>
    </source>
</evidence>
<dbReference type="GO" id="GO:0004497">
    <property type="term" value="F:monooxygenase activity"/>
    <property type="evidence" value="ECO:0007669"/>
    <property type="project" value="UniProtKB-KW"/>
</dbReference>
<comment type="similarity">
    <text evidence="2">Belongs to the fatty acid desaturase type 1 family. AlkB subfamily.</text>
</comment>
<comment type="subcellular location">
    <subcellularLocation>
        <location evidence="1">Cell inner membrane</location>
        <topology evidence="1">Multi-pass membrane protein</topology>
    </subcellularLocation>
</comment>
<keyword evidence="5 12" id="KW-0812">Transmembrane</keyword>
<sequence>MWKDTKYLLAYIAPLAGYLGIYFGDYWSLGSIYVGFLLIPLLELLLPGTTQNLSEPEEAQQLNKRFFDYLLYLNIPILWGLIAYYFYTLEHRVLSTGEIVGMTFNVGLVVGTIGINVAHELGHRVSKIEQWMAQSLLLSALYMHFFIEHNRGHHKNVGTDLDPASARAGESIYAFWWRSATGSYRNAWKLERERLERDGHAVWSWSNQMLRFQILQLGYLLSVWWLHSLAMVGFAVAIAVVGFLLLESVNYIEHYGLRRQMLPSGRYEPVEPRHSWNSNHELGRIFLYELTRHSDHHYKATRKYQTLRYFAESPQLPTGYPGSILTALVPPLWFRMMRPYIQRY</sequence>
<comment type="caution">
    <text evidence="14">The sequence shown here is derived from an EMBL/GenBank/DDBJ whole genome shotgun (WGS) entry which is preliminary data.</text>
</comment>
<evidence type="ECO:0000256" key="6">
    <source>
        <dbReference type="ARBA" id="ARBA00022723"/>
    </source>
</evidence>
<name>A0A2D0NIN8_FLAN2</name>
<evidence type="ECO:0000256" key="1">
    <source>
        <dbReference type="ARBA" id="ARBA00004429"/>
    </source>
</evidence>
<gene>
    <name evidence="14" type="ORF">CRP01_03320</name>
</gene>
<dbReference type="EMBL" id="PDUD01000003">
    <property type="protein sequence ID" value="PHN08059.1"/>
    <property type="molecule type" value="Genomic_DNA"/>
</dbReference>
<dbReference type="InterPro" id="IPR005804">
    <property type="entry name" value="FA_desaturase_dom"/>
</dbReference>
<feature type="transmembrane region" description="Helical" evidence="12">
    <location>
        <begin position="69"/>
        <end position="87"/>
    </location>
</feature>
<keyword evidence="8" id="KW-0560">Oxidoreductase</keyword>